<evidence type="ECO:0000256" key="1">
    <source>
        <dbReference type="SAM" id="MobiDB-lite"/>
    </source>
</evidence>
<accession>A0A916U600</accession>
<keyword evidence="3" id="KW-1185">Reference proteome</keyword>
<proteinExistence type="predicted"/>
<feature type="region of interest" description="Disordered" evidence="1">
    <location>
        <begin position="1"/>
        <end position="26"/>
    </location>
</feature>
<dbReference type="Proteomes" id="UP000651668">
    <property type="component" value="Unassembled WGS sequence"/>
</dbReference>
<organism evidence="2 3">
    <name type="scientific">Pedobacter quisquiliarum</name>
    <dbReference type="NCBI Taxonomy" id="1834438"/>
    <lineage>
        <taxon>Bacteria</taxon>
        <taxon>Pseudomonadati</taxon>
        <taxon>Bacteroidota</taxon>
        <taxon>Sphingobacteriia</taxon>
        <taxon>Sphingobacteriales</taxon>
        <taxon>Sphingobacteriaceae</taxon>
        <taxon>Pedobacter</taxon>
    </lineage>
</organism>
<protein>
    <submittedName>
        <fullName evidence="2">Uncharacterized protein</fullName>
    </submittedName>
</protein>
<name>A0A916U600_9SPHI</name>
<evidence type="ECO:0000313" key="2">
    <source>
        <dbReference type="EMBL" id="GGC60003.1"/>
    </source>
</evidence>
<reference evidence="2" key="2">
    <citation type="submission" date="2020-09" db="EMBL/GenBank/DDBJ databases">
        <authorList>
            <person name="Sun Q."/>
            <person name="Zhou Y."/>
        </authorList>
    </citation>
    <scope>NUCLEOTIDE SEQUENCE</scope>
    <source>
        <strain evidence="2">CGMCC 1.15343</strain>
    </source>
</reference>
<gene>
    <name evidence="2" type="ORF">GCM10011387_12030</name>
</gene>
<reference evidence="2" key="1">
    <citation type="journal article" date="2014" name="Int. J. Syst. Evol. Microbiol.">
        <title>Complete genome sequence of Corynebacterium casei LMG S-19264T (=DSM 44701T), isolated from a smear-ripened cheese.</title>
        <authorList>
            <consortium name="US DOE Joint Genome Institute (JGI-PGF)"/>
            <person name="Walter F."/>
            <person name="Albersmeier A."/>
            <person name="Kalinowski J."/>
            <person name="Ruckert C."/>
        </authorList>
    </citation>
    <scope>NUCLEOTIDE SEQUENCE</scope>
    <source>
        <strain evidence="2">CGMCC 1.15343</strain>
    </source>
</reference>
<dbReference type="EMBL" id="BMIL01000003">
    <property type="protein sequence ID" value="GGC60003.1"/>
    <property type="molecule type" value="Genomic_DNA"/>
</dbReference>
<dbReference type="AlphaFoldDB" id="A0A916U600"/>
<sequence>MVLFEGNDSNQQFSGFPDDPDAPADPTGWDVTLSGINYKSGAANIELHVADGQPFSDGPVLVNGTTVLPAGPNFDGNTVPGGALWDKRTFDVTSFLNPGLNTLSLTSSINGDCLSLILAVIDLPKGTAPPSKNIKVPFDIKPQECPNEFVCSVKGLVTVGILGTSTLNVSQIDKASIRINGIKPKESWIKDVTAPFTGNVKDCKTCIIAKQDGNKDLMFKFDIQQVGKSLGKVKLNQCIKITITGKMLEAHGGGEITGEDFIIIKNPKR</sequence>
<evidence type="ECO:0000313" key="3">
    <source>
        <dbReference type="Proteomes" id="UP000651668"/>
    </source>
</evidence>
<dbReference type="RefSeq" id="WP_188625947.1">
    <property type="nucleotide sequence ID" value="NZ_BMIL01000003.1"/>
</dbReference>
<comment type="caution">
    <text evidence="2">The sequence shown here is derived from an EMBL/GenBank/DDBJ whole genome shotgun (WGS) entry which is preliminary data.</text>
</comment>